<evidence type="ECO:0000313" key="2">
    <source>
        <dbReference type="EMBL" id="QGV82683.1"/>
    </source>
</evidence>
<dbReference type="GO" id="GO:0005975">
    <property type="term" value="P:carbohydrate metabolic process"/>
    <property type="evidence" value="ECO:0007669"/>
    <property type="project" value="InterPro"/>
</dbReference>
<evidence type="ECO:0000313" key="3">
    <source>
        <dbReference type="Proteomes" id="UP000422572"/>
    </source>
</evidence>
<gene>
    <name evidence="2" type="ORF">EIZ62_15615</name>
</gene>
<dbReference type="InterPro" id="IPR010598">
    <property type="entry name" value="C5-epim_C"/>
</dbReference>
<dbReference type="EMBL" id="CP034279">
    <property type="protein sequence ID" value="QGV82683.1"/>
    <property type="molecule type" value="Genomic_DNA"/>
</dbReference>
<dbReference type="InterPro" id="IPR008928">
    <property type="entry name" value="6-hairpin_glycosidase_sf"/>
</dbReference>
<proteinExistence type="predicted"/>
<protein>
    <recommendedName>
        <fullName evidence="1">D-glucuronyl C5-epimerase C-terminal domain-containing protein</fullName>
    </recommendedName>
</protein>
<sequence length="491" mass="54164">MGGDVMESRRWFLKATGGGGAAVALAGGGFLVGQRAGGTTEVPVPGGLPFTFGVRGFRCVLDVPDAMRPWRGRVAGREDAGLHDGDGVRMFRWQGRLHDHPVGQIQYGLENLAALRRTGDPFFLARARTQADRVVARRHERRGAWFFPYPFDFTHDVHTGIAYEAPWYSGMAQGEALSLFAQLAQVAEVPAADRARYRRAADGAFRSLLVGDDGAPWVVARDEAGHLWIHEYPVDPPGTSDHTYNGFMFAALGLWDYYALTRNPLAADLFDGSLTTLAANFRNMRNPGWLSHYCRAHAIPTTSYHPVHVTLLRQLSWLSGSELLAAQSDLLMDDYPAPSLGKDGGQVHLAEGTHALLRFDDDGAVTDTRTLELARPAEATASHRIRVRGHDVHYLLTDGPGDGWYVAERYPSAYLRGEWCASDYRPARRARVPAGVSVVCRGDGEERTVTYPRDTPVRYDRRAVVDGRVMLRATDGDVRGWWLPGSQLRAG</sequence>
<reference evidence="2 3" key="1">
    <citation type="submission" date="2018-12" db="EMBL/GenBank/DDBJ databases">
        <title>Complete genome sequence of Streptomyces ficellus NRRL8067, the producer of ficellomycin, feldamycin and nojirimycin.</title>
        <authorList>
            <person name="Zhang H."/>
            <person name="Yue R."/>
            <person name="Liu Y."/>
            <person name="Li M."/>
            <person name="Mu H."/>
            <person name="Zhang J."/>
        </authorList>
    </citation>
    <scope>NUCLEOTIDE SEQUENCE [LARGE SCALE GENOMIC DNA]</scope>
    <source>
        <strain evidence="2 3">NRRL 8067</strain>
    </source>
</reference>
<name>A0A6I6FF39_9ACTN</name>
<dbReference type="Proteomes" id="UP000422572">
    <property type="component" value="Chromosome"/>
</dbReference>
<dbReference type="PROSITE" id="PS51318">
    <property type="entry name" value="TAT"/>
    <property type="match status" value="1"/>
</dbReference>
<dbReference type="OrthoDB" id="5241829at2"/>
<dbReference type="Pfam" id="PF06662">
    <property type="entry name" value="C5-epim_C"/>
    <property type="match status" value="1"/>
</dbReference>
<dbReference type="SUPFAM" id="SSF48208">
    <property type="entry name" value="Six-hairpin glycosidases"/>
    <property type="match status" value="2"/>
</dbReference>
<dbReference type="InterPro" id="IPR006311">
    <property type="entry name" value="TAT_signal"/>
</dbReference>
<feature type="domain" description="D-glucuronyl C5-epimerase C-terminal" evidence="1">
    <location>
        <begin position="149"/>
        <end position="322"/>
    </location>
</feature>
<organism evidence="2 3">
    <name type="scientific">Streptomyces ficellus</name>
    <dbReference type="NCBI Taxonomy" id="1977088"/>
    <lineage>
        <taxon>Bacteria</taxon>
        <taxon>Bacillati</taxon>
        <taxon>Actinomycetota</taxon>
        <taxon>Actinomycetes</taxon>
        <taxon>Kitasatosporales</taxon>
        <taxon>Streptomycetaceae</taxon>
        <taxon>Streptomyces</taxon>
    </lineage>
</organism>
<dbReference type="AlphaFoldDB" id="A0A6I6FF39"/>
<evidence type="ECO:0000259" key="1">
    <source>
        <dbReference type="Pfam" id="PF06662"/>
    </source>
</evidence>
<accession>A0A6I6FF39</accession>
<keyword evidence="3" id="KW-1185">Reference proteome</keyword>
<dbReference type="KEGG" id="sfic:EIZ62_15615"/>